<evidence type="ECO:0000256" key="6">
    <source>
        <dbReference type="ARBA" id="ARBA00023163"/>
    </source>
</evidence>
<dbReference type="InterPro" id="IPR039595">
    <property type="entry name" value="TE2IP/Rap1"/>
</dbReference>
<evidence type="ECO:0000259" key="9">
    <source>
        <dbReference type="Pfam" id="PF08914"/>
    </source>
</evidence>
<feature type="domain" description="TERF2-interacting telomeric protein 1 Myb" evidence="9">
    <location>
        <begin position="117"/>
        <end position="155"/>
    </location>
</feature>
<dbReference type="Pfam" id="PF08914">
    <property type="entry name" value="Myb_Rap1"/>
    <property type="match status" value="1"/>
</dbReference>
<dbReference type="Gene3D" id="3.40.50.10190">
    <property type="entry name" value="BRCT domain"/>
    <property type="match status" value="1"/>
</dbReference>
<evidence type="ECO:0000259" key="10">
    <source>
        <dbReference type="Pfam" id="PF11626"/>
    </source>
</evidence>
<evidence type="ECO:0000256" key="5">
    <source>
        <dbReference type="ARBA" id="ARBA00023159"/>
    </source>
</evidence>
<reference evidence="12 13" key="1">
    <citation type="submission" date="2018-02" db="EMBL/GenBank/DDBJ databases">
        <title>The genomes of Aspergillus section Nigri reveals drivers in fungal speciation.</title>
        <authorList>
            <consortium name="DOE Joint Genome Institute"/>
            <person name="Vesth T.C."/>
            <person name="Nybo J."/>
            <person name="Theobald S."/>
            <person name="Brandl J."/>
            <person name="Frisvad J.C."/>
            <person name="Nielsen K.F."/>
            <person name="Lyhne E.K."/>
            <person name="Kogle M.E."/>
            <person name="Kuo A."/>
            <person name="Riley R."/>
            <person name="Clum A."/>
            <person name="Nolan M."/>
            <person name="Lipzen A."/>
            <person name="Salamov A."/>
            <person name="Henrissat B."/>
            <person name="Wiebenga A."/>
            <person name="De vries R.P."/>
            <person name="Grigoriev I.V."/>
            <person name="Mortensen U.H."/>
            <person name="Andersen M.R."/>
            <person name="Baker S.E."/>
        </authorList>
    </citation>
    <scope>NUCLEOTIDE SEQUENCE [LARGE SCALE GENOMIC DNA]</scope>
    <source>
        <strain evidence="12 13">CBS 115571</strain>
    </source>
</reference>
<evidence type="ECO:0000313" key="12">
    <source>
        <dbReference type="EMBL" id="PYI14253.1"/>
    </source>
</evidence>
<organism evidence="12 13">
    <name type="scientific">Aspergillus violaceofuscus (strain CBS 115571)</name>
    <dbReference type="NCBI Taxonomy" id="1450538"/>
    <lineage>
        <taxon>Eukaryota</taxon>
        <taxon>Fungi</taxon>
        <taxon>Dikarya</taxon>
        <taxon>Ascomycota</taxon>
        <taxon>Pezizomycotina</taxon>
        <taxon>Eurotiomycetes</taxon>
        <taxon>Eurotiomycetidae</taxon>
        <taxon>Eurotiales</taxon>
        <taxon>Aspergillaceae</taxon>
        <taxon>Aspergillus</taxon>
    </lineage>
</organism>
<comment type="function">
    <text evidence="8">Involved in the regulation of telomere length, clustering and has a specific role in telomere position effect (TPE).</text>
</comment>
<protein>
    <recommendedName>
        <fullName evidence="8">DNA-binding protein RAP1</fullName>
    </recommendedName>
</protein>
<evidence type="ECO:0000256" key="8">
    <source>
        <dbReference type="RuleBase" id="RU367107"/>
    </source>
</evidence>
<evidence type="ECO:0000313" key="13">
    <source>
        <dbReference type="Proteomes" id="UP000249829"/>
    </source>
</evidence>
<dbReference type="InterPro" id="IPR036420">
    <property type="entry name" value="BRCT_dom_sf"/>
</dbReference>
<feature type="domain" description="BRCT" evidence="11">
    <location>
        <begin position="19"/>
        <end position="94"/>
    </location>
</feature>
<dbReference type="Proteomes" id="UP000249829">
    <property type="component" value="Unassembled WGS sequence"/>
</dbReference>
<dbReference type="PANTHER" id="PTHR16466">
    <property type="entry name" value="TELOMERE REPEAT-BINDING FACTOR 2-INTERACTING PROTEIN 1"/>
    <property type="match status" value="1"/>
</dbReference>
<dbReference type="InterPro" id="IPR015010">
    <property type="entry name" value="TERF2IP_Myb"/>
</dbReference>
<keyword evidence="3 8" id="KW-0779">Telomere</keyword>
<dbReference type="PANTHER" id="PTHR16466:SF6">
    <property type="entry name" value="TELOMERIC REPEAT-BINDING FACTOR 2-INTERACTING PROTEIN 1"/>
    <property type="match status" value="1"/>
</dbReference>
<proteinExistence type="inferred from homology"/>
<evidence type="ECO:0000259" key="11">
    <source>
        <dbReference type="Pfam" id="PF16589"/>
    </source>
</evidence>
<dbReference type="Pfam" id="PF16589">
    <property type="entry name" value="BRCT_2"/>
    <property type="match status" value="1"/>
</dbReference>
<dbReference type="OMA" id="FQGARFW"/>
<accession>A0A2V5H0L6</accession>
<dbReference type="AlphaFoldDB" id="A0A2V5H0L6"/>
<keyword evidence="6" id="KW-0804">Transcription</keyword>
<feature type="domain" description="TRF2-interacting telomeric protein/Rap1 C-terminal" evidence="10">
    <location>
        <begin position="212"/>
        <end position="286"/>
    </location>
</feature>
<name>A0A2V5H0L6_ASPV1</name>
<gene>
    <name evidence="12" type="ORF">BO99DRAFT_345443</name>
</gene>
<comment type="subunit">
    <text evidence="8">Homodimer.</text>
</comment>
<dbReference type="CDD" id="cd11655">
    <property type="entry name" value="rap1_myb-like"/>
    <property type="match status" value="1"/>
</dbReference>
<evidence type="ECO:0000256" key="4">
    <source>
        <dbReference type="ARBA" id="ARBA00023015"/>
    </source>
</evidence>
<evidence type="ECO:0000256" key="1">
    <source>
        <dbReference type="ARBA" id="ARBA00010467"/>
    </source>
</evidence>
<dbReference type="InterPro" id="IPR001357">
    <property type="entry name" value="BRCT_dom"/>
</dbReference>
<keyword evidence="2 8" id="KW-0158">Chromosome</keyword>
<evidence type="ECO:0000256" key="3">
    <source>
        <dbReference type="ARBA" id="ARBA00022895"/>
    </source>
</evidence>
<dbReference type="Gene3D" id="1.10.10.60">
    <property type="entry name" value="Homeodomain-like"/>
    <property type="match status" value="1"/>
</dbReference>
<dbReference type="GO" id="GO:0042162">
    <property type="term" value="F:telomeric DNA binding"/>
    <property type="evidence" value="ECO:0007669"/>
    <property type="project" value="TreeGrafter"/>
</dbReference>
<dbReference type="InterPro" id="IPR021661">
    <property type="entry name" value="Rap1_C"/>
</dbReference>
<comment type="similarity">
    <text evidence="1 8">Belongs to the RAP1 family.</text>
</comment>
<keyword evidence="13" id="KW-1185">Reference proteome</keyword>
<dbReference type="SUPFAM" id="SSF52113">
    <property type="entry name" value="BRCT domain"/>
    <property type="match status" value="1"/>
</dbReference>
<dbReference type="GO" id="GO:0070187">
    <property type="term" value="C:shelterin complex"/>
    <property type="evidence" value="ECO:0007669"/>
    <property type="project" value="TreeGrafter"/>
</dbReference>
<keyword evidence="7 8" id="KW-0539">Nucleus</keyword>
<dbReference type="CDD" id="cd11653">
    <property type="entry name" value="rap1_RCT"/>
    <property type="match status" value="1"/>
</dbReference>
<dbReference type="SUPFAM" id="SSF46689">
    <property type="entry name" value="Homeodomain-like"/>
    <property type="match status" value="1"/>
</dbReference>
<dbReference type="InterPro" id="IPR009057">
    <property type="entry name" value="Homeodomain-like_sf"/>
</dbReference>
<dbReference type="EMBL" id="KZ825216">
    <property type="protein sequence ID" value="PYI14253.1"/>
    <property type="molecule type" value="Genomic_DNA"/>
</dbReference>
<dbReference type="Gene3D" id="1.10.10.2170">
    <property type="match status" value="1"/>
</dbReference>
<dbReference type="STRING" id="1450538.A0A2V5H0L6"/>
<keyword evidence="5" id="KW-0010">Activator</keyword>
<dbReference type="GO" id="GO:0031848">
    <property type="term" value="P:protection from non-homologous end joining at telomere"/>
    <property type="evidence" value="ECO:0007669"/>
    <property type="project" value="TreeGrafter"/>
</dbReference>
<dbReference type="InterPro" id="IPR038104">
    <property type="entry name" value="Rap1_C_sf"/>
</dbReference>
<sequence>MAEASTVVSHEAPITANGTLFRGKHFWLSHNVPQRNRFKELIEQHGGHIRLFEKDAEIKIVDHKRRNLPPDTYSFKFIEDSIRKGRMQNLEPYRAGPSEARPVGASYIPTRNHKVPYTVADDQFLWDWMQKYERDSTASISGNKIYQELAAKVPQNGADPVPIPPEIDPLFLQLPFLPSSPEPEPVPDPQPEIPEQDIDTWIDRRLRNGRATEAQIIEALRCTSMDPDLADKVLEFMVAGKDIPDDIPGVWTCGDDRCVEGKETRGIQRVLEKHGAEAFDARWEYLSMARAAGLETETIE</sequence>
<evidence type="ECO:0000256" key="2">
    <source>
        <dbReference type="ARBA" id="ARBA00022454"/>
    </source>
</evidence>
<keyword evidence="4" id="KW-0805">Transcription regulation</keyword>
<evidence type="ECO:0000256" key="7">
    <source>
        <dbReference type="ARBA" id="ARBA00023242"/>
    </source>
</evidence>
<dbReference type="GO" id="GO:0010833">
    <property type="term" value="P:telomere maintenance via telomere lengthening"/>
    <property type="evidence" value="ECO:0007669"/>
    <property type="project" value="UniProtKB-UniRule"/>
</dbReference>
<dbReference type="Pfam" id="PF11626">
    <property type="entry name" value="Rap1_C"/>
    <property type="match status" value="1"/>
</dbReference>
<comment type="subcellular location">
    <subcellularLocation>
        <location evidence="8">Nucleus</location>
    </subcellularLocation>
    <subcellularLocation>
        <location evidence="8">Chromosome</location>
        <location evidence="8">Telomere</location>
    </subcellularLocation>
</comment>